<dbReference type="Proteomes" id="UP001437256">
    <property type="component" value="Unassembled WGS sequence"/>
</dbReference>
<accession>A0ABR2ZHW9</accession>
<proteinExistence type="predicted"/>
<name>A0ABR2ZHW9_9AGAR</name>
<protein>
    <recommendedName>
        <fullName evidence="3">C2H2-type domain-containing protein</fullName>
    </recommendedName>
</protein>
<comment type="caution">
    <text evidence="1">The sequence shown here is derived from an EMBL/GenBank/DDBJ whole genome shotgun (WGS) entry which is preliminary data.</text>
</comment>
<evidence type="ECO:0000313" key="2">
    <source>
        <dbReference type="Proteomes" id="UP001437256"/>
    </source>
</evidence>
<evidence type="ECO:0000313" key="1">
    <source>
        <dbReference type="EMBL" id="KAL0060953.1"/>
    </source>
</evidence>
<sequence length="460" mass="52269">MPHDLIFEICARLFPIDLLNMTFHQQDLPRCPSVEGLPGFGEVRWMNLLLGPWICWRCRVNAAQKVIFAQATRLCSGCIRETTVGKDRLFRTEDNEFGIDKKGKAKRIMGLVHPVPADVLIGGRVPYPSQDVRLVLGELAACRNDQARLRYVQTRRKTIIEEMMYYAKCEKQLAECEALLESCRYEDAKRRLFDIGYNEADFLVVKAIFRGTKPLTEHGESSSLFGPSKPATSPSPSTILEEISFDKSVARLIVAPDYVSVTQADFEGLREEIVQTMYQVRHECQRRLSYVYDEDPVVSADKARFPSFGLIPLASSESLYSVGERGSFHIVRKLSEMGFEPLLTTPDQMDTRRDLLRCTSRGCSQSFEGSWREWLSHVSSEHEDELEYEENLDLAGISFELVHGRQDTKSFGWSCNYCHAVSTAVISTVMEHLNHDHGVATPQIPDDLFVEDPAAHLDRF</sequence>
<evidence type="ECO:0008006" key="3">
    <source>
        <dbReference type="Google" id="ProtNLM"/>
    </source>
</evidence>
<keyword evidence="2" id="KW-1185">Reference proteome</keyword>
<gene>
    <name evidence="1" type="ORF">AAF712_012249</name>
</gene>
<reference evidence="1 2" key="1">
    <citation type="submission" date="2024-05" db="EMBL/GenBank/DDBJ databases">
        <title>A draft genome resource for the thread blight pathogen Marasmius tenuissimus strain MS-2.</title>
        <authorList>
            <person name="Yulfo-Soto G.E."/>
            <person name="Baruah I.K."/>
            <person name="Amoako-Attah I."/>
            <person name="Bukari Y."/>
            <person name="Meinhardt L.W."/>
            <person name="Bailey B.A."/>
            <person name="Cohen S.P."/>
        </authorList>
    </citation>
    <scope>NUCLEOTIDE SEQUENCE [LARGE SCALE GENOMIC DNA]</scope>
    <source>
        <strain evidence="1 2">MS-2</strain>
    </source>
</reference>
<organism evidence="1 2">
    <name type="scientific">Marasmius tenuissimus</name>
    <dbReference type="NCBI Taxonomy" id="585030"/>
    <lineage>
        <taxon>Eukaryota</taxon>
        <taxon>Fungi</taxon>
        <taxon>Dikarya</taxon>
        <taxon>Basidiomycota</taxon>
        <taxon>Agaricomycotina</taxon>
        <taxon>Agaricomycetes</taxon>
        <taxon>Agaricomycetidae</taxon>
        <taxon>Agaricales</taxon>
        <taxon>Marasmiineae</taxon>
        <taxon>Marasmiaceae</taxon>
        <taxon>Marasmius</taxon>
    </lineage>
</organism>
<dbReference type="EMBL" id="JBBXMP010000155">
    <property type="protein sequence ID" value="KAL0060953.1"/>
    <property type="molecule type" value="Genomic_DNA"/>
</dbReference>